<dbReference type="SMART" id="SM00448">
    <property type="entry name" value="REC"/>
    <property type="match status" value="1"/>
</dbReference>
<dbReference type="Pfam" id="PF02518">
    <property type="entry name" value="HATPase_c"/>
    <property type="match status" value="1"/>
</dbReference>
<dbReference type="PROSITE" id="PS50112">
    <property type="entry name" value="PAS"/>
    <property type="match status" value="1"/>
</dbReference>
<dbReference type="Pfam" id="PF00512">
    <property type="entry name" value="HisKA"/>
    <property type="match status" value="1"/>
</dbReference>
<dbReference type="InterPro" id="IPR036890">
    <property type="entry name" value="HATPase_C_sf"/>
</dbReference>
<accession>A0ABQ1K1L3</accession>
<dbReference type="InterPro" id="IPR011006">
    <property type="entry name" value="CheY-like_superfamily"/>
</dbReference>
<reference evidence="14" key="1">
    <citation type="journal article" date="2019" name="Int. J. Syst. Evol. Microbiol.">
        <title>The Global Catalogue of Microorganisms (GCM) 10K type strain sequencing project: providing services to taxonomists for standard genome sequencing and annotation.</title>
        <authorList>
            <consortium name="The Broad Institute Genomics Platform"/>
            <consortium name="The Broad Institute Genome Sequencing Center for Infectious Disease"/>
            <person name="Wu L."/>
            <person name="Ma J."/>
        </authorList>
    </citation>
    <scope>NUCLEOTIDE SEQUENCE [LARGE SCALE GENOMIC DNA]</scope>
    <source>
        <strain evidence="14">CGMCC 1.15928</strain>
    </source>
</reference>
<evidence type="ECO:0000259" key="12">
    <source>
        <dbReference type="PROSITE" id="PS50112"/>
    </source>
</evidence>
<dbReference type="SMART" id="SM00387">
    <property type="entry name" value="HATPase_c"/>
    <property type="match status" value="1"/>
</dbReference>
<proteinExistence type="predicted"/>
<evidence type="ECO:0000256" key="7">
    <source>
        <dbReference type="ARBA" id="ARBA00022840"/>
    </source>
</evidence>
<name>A0ABQ1K1L3_9PROT</name>
<dbReference type="PRINTS" id="PR00344">
    <property type="entry name" value="BCTRLSENSOR"/>
</dbReference>
<evidence type="ECO:0000256" key="2">
    <source>
        <dbReference type="ARBA" id="ARBA00012438"/>
    </source>
</evidence>
<keyword evidence="6" id="KW-0418">Kinase</keyword>
<keyword evidence="7" id="KW-0067">ATP-binding</keyword>
<keyword evidence="14" id="KW-1185">Reference proteome</keyword>
<evidence type="ECO:0000256" key="8">
    <source>
        <dbReference type="ARBA" id="ARBA00023012"/>
    </source>
</evidence>
<dbReference type="Pfam" id="PF00072">
    <property type="entry name" value="Response_reg"/>
    <property type="match status" value="1"/>
</dbReference>
<dbReference type="InterPro" id="IPR004358">
    <property type="entry name" value="Sig_transdc_His_kin-like_C"/>
</dbReference>
<sequence length="816" mass="89732">MTLSNTDRLYQMDWGQTVLGPIDNWPPEMRTVLDTIMASDFPICTAWGESNIQIYNDAYNPIFGDKHPQSFGAPVFDSWPEISEFLSESLGQIWSSGQPVAFRDMLLPLNKAGAPEECYFDFSYSAIKGRDGQILGLMSIAHETTPHAVQQRRNAILALRQANPPESGVLAFSQQLHDILEQNEMDCRAGAFFELSAENGVPAKCLWSIRAEDGLVARLRSKAVEYLNAGSGNIFDLSIDADCPQGLEGGLCVPFANGKGHLIAILTLVPDPLVPVERSLSQFARQISQHVHDVIQASELLSENVREAKLRMAEQSAMYKFLFDNIQDGVIYSAATGGADDEAFILAINKQACRMLGYTPEEAIGLERSQLFFSQDRKLADALRERSTDGYFWGSLVFRRKDGSPVPVELTSNLFEDPSKGRRAVTIFRDLGELKIKQDEGAQMLRSEAIASLAQSVAHDFNNMLTVILGSLDELSDPRTGGSLQQETLQSAKRAADHAAKLTNQLLSYSRREKIKPVPVEIWAFLEEIRPLLISALSDSASLRIDAGEDRLVCLTDTSVLTSAIINLLRNARHAITGSGLVTIRAEVVSPGDLSPSHDGYELEDERYLALYVRDNGPGVPENLRETIFNPAFTTKGVGDGTGLGLTIALSTLRQIGGDLRLARETEGGAEFQILLRLSDTDIDQSATPDLQGHDYCVLYVEDNDLVRENTVSMLKQIGTRPLVARNSREALEIAKENSAIDIVLTDLVLPGGMSGRALSKQVKHILPEVPVIITTGYYPEEPTGEPPETAYLRKPYTQDQLVEILAGALQRTRPS</sequence>
<evidence type="ECO:0000256" key="4">
    <source>
        <dbReference type="ARBA" id="ARBA00022679"/>
    </source>
</evidence>
<keyword evidence="8" id="KW-0902">Two-component regulatory system</keyword>
<evidence type="ECO:0000256" key="3">
    <source>
        <dbReference type="ARBA" id="ARBA00022553"/>
    </source>
</evidence>
<feature type="domain" description="PAS" evidence="12">
    <location>
        <begin position="315"/>
        <end position="365"/>
    </location>
</feature>
<dbReference type="CDD" id="cd00130">
    <property type="entry name" value="PAS"/>
    <property type="match status" value="1"/>
</dbReference>
<dbReference type="InterPro" id="IPR036097">
    <property type="entry name" value="HisK_dim/P_sf"/>
</dbReference>
<evidence type="ECO:0000313" key="13">
    <source>
        <dbReference type="EMBL" id="GGB81237.1"/>
    </source>
</evidence>
<dbReference type="Proteomes" id="UP000628854">
    <property type="component" value="Unassembled WGS sequence"/>
</dbReference>
<keyword evidence="5" id="KW-0547">Nucleotide-binding</keyword>
<feature type="modified residue" description="4-aspartylphosphate" evidence="9">
    <location>
        <position position="747"/>
    </location>
</feature>
<evidence type="ECO:0000256" key="1">
    <source>
        <dbReference type="ARBA" id="ARBA00000085"/>
    </source>
</evidence>
<feature type="domain" description="Response regulatory" evidence="11">
    <location>
        <begin position="697"/>
        <end position="810"/>
    </location>
</feature>
<dbReference type="SUPFAM" id="SSF47384">
    <property type="entry name" value="Homodimeric domain of signal transducing histidine kinase"/>
    <property type="match status" value="1"/>
</dbReference>
<dbReference type="CDD" id="cd00082">
    <property type="entry name" value="HisKA"/>
    <property type="match status" value="1"/>
</dbReference>
<dbReference type="NCBIfam" id="TIGR00229">
    <property type="entry name" value="sensory_box"/>
    <property type="match status" value="1"/>
</dbReference>
<dbReference type="SUPFAM" id="SSF55785">
    <property type="entry name" value="PYP-like sensor domain (PAS domain)"/>
    <property type="match status" value="2"/>
</dbReference>
<dbReference type="Pfam" id="PF13426">
    <property type="entry name" value="PAS_9"/>
    <property type="match status" value="1"/>
</dbReference>
<evidence type="ECO:0000256" key="6">
    <source>
        <dbReference type="ARBA" id="ARBA00022777"/>
    </source>
</evidence>
<keyword evidence="4" id="KW-0808">Transferase</keyword>
<dbReference type="PROSITE" id="PS50109">
    <property type="entry name" value="HIS_KIN"/>
    <property type="match status" value="1"/>
</dbReference>
<evidence type="ECO:0000259" key="10">
    <source>
        <dbReference type="PROSITE" id="PS50109"/>
    </source>
</evidence>
<dbReference type="Gene3D" id="3.30.450.20">
    <property type="entry name" value="PAS domain"/>
    <property type="match status" value="2"/>
</dbReference>
<gene>
    <name evidence="13" type="ORF">GCM10011503_32520</name>
</gene>
<evidence type="ECO:0000313" key="14">
    <source>
        <dbReference type="Proteomes" id="UP000628854"/>
    </source>
</evidence>
<evidence type="ECO:0000256" key="5">
    <source>
        <dbReference type="ARBA" id="ARBA00022741"/>
    </source>
</evidence>
<dbReference type="Gene3D" id="1.10.287.130">
    <property type="match status" value="1"/>
</dbReference>
<dbReference type="PANTHER" id="PTHR43065:SF46">
    <property type="entry name" value="C4-DICARBOXYLATE TRANSPORT SENSOR PROTEIN DCTB"/>
    <property type="match status" value="1"/>
</dbReference>
<protein>
    <recommendedName>
        <fullName evidence="2">histidine kinase</fullName>
        <ecNumber evidence="2">2.7.13.3</ecNumber>
    </recommendedName>
</protein>
<dbReference type="EC" id="2.7.13.3" evidence="2"/>
<dbReference type="InterPro" id="IPR003594">
    <property type="entry name" value="HATPase_dom"/>
</dbReference>
<dbReference type="InterPro" id="IPR035965">
    <property type="entry name" value="PAS-like_dom_sf"/>
</dbReference>
<evidence type="ECO:0000256" key="9">
    <source>
        <dbReference type="PROSITE-ProRule" id="PRU00169"/>
    </source>
</evidence>
<dbReference type="PANTHER" id="PTHR43065">
    <property type="entry name" value="SENSOR HISTIDINE KINASE"/>
    <property type="match status" value="1"/>
</dbReference>
<dbReference type="InterPro" id="IPR001789">
    <property type="entry name" value="Sig_transdc_resp-reg_receiver"/>
</dbReference>
<dbReference type="SUPFAM" id="SSF52172">
    <property type="entry name" value="CheY-like"/>
    <property type="match status" value="1"/>
</dbReference>
<dbReference type="SMART" id="SM00091">
    <property type="entry name" value="PAS"/>
    <property type="match status" value="1"/>
</dbReference>
<dbReference type="SMART" id="SM00388">
    <property type="entry name" value="HisKA"/>
    <property type="match status" value="1"/>
</dbReference>
<feature type="domain" description="Histidine kinase" evidence="10">
    <location>
        <begin position="456"/>
        <end position="680"/>
    </location>
</feature>
<keyword evidence="3 9" id="KW-0597">Phosphoprotein</keyword>
<organism evidence="13 14">
    <name type="scientific">Henriciella pelagia</name>
    <dbReference type="NCBI Taxonomy" id="1977912"/>
    <lineage>
        <taxon>Bacteria</taxon>
        <taxon>Pseudomonadati</taxon>
        <taxon>Pseudomonadota</taxon>
        <taxon>Alphaproteobacteria</taxon>
        <taxon>Hyphomonadales</taxon>
        <taxon>Hyphomonadaceae</taxon>
        <taxon>Henriciella</taxon>
    </lineage>
</organism>
<dbReference type="InterPro" id="IPR003661">
    <property type="entry name" value="HisK_dim/P_dom"/>
</dbReference>
<dbReference type="Gene3D" id="3.30.565.10">
    <property type="entry name" value="Histidine kinase-like ATPase, C-terminal domain"/>
    <property type="match status" value="1"/>
</dbReference>
<dbReference type="InterPro" id="IPR005467">
    <property type="entry name" value="His_kinase_dom"/>
</dbReference>
<dbReference type="InterPro" id="IPR000014">
    <property type="entry name" value="PAS"/>
</dbReference>
<dbReference type="SUPFAM" id="SSF55874">
    <property type="entry name" value="ATPase domain of HSP90 chaperone/DNA topoisomerase II/histidine kinase"/>
    <property type="match status" value="1"/>
</dbReference>
<comment type="catalytic activity">
    <reaction evidence="1">
        <text>ATP + protein L-histidine = ADP + protein N-phospho-L-histidine.</text>
        <dbReference type="EC" id="2.7.13.3"/>
    </reaction>
</comment>
<comment type="caution">
    <text evidence="13">The sequence shown here is derived from an EMBL/GenBank/DDBJ whole genome shotgun (WGS) entry which is preliminary data.</text>
</comment>
<dbReference type="PROSITE" id="PS50110">
    <property type="entry name" value="RESPONSE_REGULATORY"/>
    <property type="match status" value="1"/>
</dbReference>
<dbReference type="Gene3D" id="3.40.50.2300">
    <property type="match status" value="1"/>
</dbReference>
<evidence type="ECO:0000259" key="11">
    <source>
        <dbReference type="PROSITE" id="PS50110"/>
    </source>
</evidence>
<dbReference type="EMBL" id="BMKF01000003">
    <property type="protein sequence ID" value="GGB81237.1"/>
    <property type="molecule type" value="Genomic_DNA"/>
</dbReference>